<dbReference type="InterPro" id="IPR011993">
    <property type="entry name" value="PH-like_dom_sf"/>
</dbReference>
<organism evidence="5 6">
    <name type="scientific">Puccinia coronata f. sp. avenae</name>
    <dbReference type="NCBI Taxonomy" id="200324"/>
    <lineage>
        <taxon>Eukaryota</taxon>
        <taxon>Fungi</taxon>
        <taxon>Dikarya</taxon>
        <taxon>Basidiomycota</taxon>
        <taxon>Pucciniomycotina</taxon>
        <taxon>Pucciniomycetes</taxon>
        <taxon>Pucciniales</taxon>
        <taxon>Pucciniaceae</taxon>
        <taxon>Puccinia</taxon>
    </lineage>
</organism>
<feature type="region of interest" description="Disordered" evidence="3">
    <location>
        <begin position="175"/>
        <end position="195"/>
    </location>
</feature>
<keyword evidence="1" id="KW-0343">GTPase activation</keyword>
<dbReference type="InterPro" id="IPR001251">
    <property type="entry name" value="CRAL-TRIO_dom"/>
</dbReference>
<reference evidence="5 6" key="1">
    <citation type="submission" date="2017-11" db="EMBL/GenBank/DDBJ databases">
        <title>De novo assembly and phasing of dikaryotic genomes from two isolates of Puccinia coronata f. sp. avenae, the causal agent of oat crown rust.</title>
        <authorList>
            <person name="Miller M.E."/>
            <person name="Zhang Y."/>
            <person name="Omidvar V."/>
            <person name="Sperschneider J."/>
            <person name="Schwessinger B."/>
            <person name="Raley C."/>
            <person name="Palmer J.M."/>
            <person name="Garnica D."/>
            <person name="Upadhyaya N."/>
            <person name="Rathjen J."/>
            <person name="Taylor J.M."/>
            <person name="Park R.F."/>
            <person name="Dodds P.N."/>
            <person name="Hirsch C.D."/>
            <person name="Kianian S.F."/>
            <person name="Figueroa M."/>
        </authorList>
    </citation>
    <scope>NUCLEOTIDE SEQUENCE [LARGE SCALE GENOMIC DNA]</scope>
    <source>
        <strain evidence="5">12SD80</strain>
    </source>
</reference>
<dbReference type="PROSITE" id="PS50018">
    <property type="entry name" value="RAS_GTPASE_ACTIV_2"/>
    <property type="match status" value="1"/>
</dbReference>
<dbReference type="InterPro" id="IPR016024">
    <property type="entry name" value="ARM-type_fold"/>
</dbReference>
<feature type="compositionally biased region" description="Basic residues" evidence="3">
    <location>
        <begin position="1"/>
        <end position="10"/>
    </location>
</feature>
<dbReference type="PANTHER" id="PTHR10194:SF142">
    <property type="entry name" value="NEUROFIBROMIN"/>
    <property type="match status" value="1"/>
</dbReference>
<dbReference type="Pfam" id="PF13716">
    <property type="entry name" value="CRAL_TRIO_2"/>
    <property type="match status" value="1"/>
</dbReference>
<dbReference type="PROSITE" id="PS00509">
    <property type="entry name" value="RAS_GTPASE_ACTIV_1"/>
    <property type="match status" value="1"/>
</dbReference>
<feature type="compositionally biased region" description="Basic residues" evidence="3">
    <location>
        <begin position="2810"/>
        <end position="2826"/>
    </location>
</feature>
<dbReference type="InterPro" id="IPR036865">
    <property type="entry name" value="CRAL-TRIO_dom_sf"/>
</dbReference>
<dbReference type="InterPro" id="IPR008936">
    <property type="entry name" value="Rho_GTPase_activation_prot"/>
</dbReference>
<sequence length="2851" mass="317447">MSAAHHHHHQQQQQQQQQQHHPQSHHHHHPSFHTAAGAGPALQSSLVPSPNPNSISIGGEDKLIDALVNKIMAKLSNQADPHLSPLETDELIRQSCSSLFEMCCQRLPAVIQKLLQELDSPSHPFTSDEQTGLVDHLRTQLFVIKILCYCMSYHWAWHRDQVALQQQHVAVASPSSTLVDPQSHPKPSSTDWVDPPQLDDNLAKQLVATISFFLKEHQRFEDAGAALVPIGNPTPTYPHDSHRKQSFAINFSGSCQPQSSIFGRDTDDKPIVPSLMSEILTQVSKICFFVSASNWTIVLGKIKNRIAYWSGPDEFPDRSETRLLEFCSLNRFRLSSIIRELSAQFVHLKRSAQSDIALALRRSIWNWIETYPNEYANLVQSNGRLEGAPDVLFDVAHGLSQNGKKRSYTWPMMSMLLAVCPDIVLKITVGDRNRSQVTARKAAFIESLRKHLKAVKMTDVATACCVDLCKAATYSPKMTAEGPGLRLLALDLVSDLNSRLLDASSPFTNADGMVEIPLMSEALAALCKLDRHFVDTTLLEKCLSRNSFLPFQIAFIQACQKLASDPVLTSTTRPDASSEDDPDDMSNWNVKLKELYPAIASSLRHVFMSAVIESNQFHILMRSNSKVIVVDENSQKIELVRALLNLWTQDCKLAFFVPPGRGSSVVQPGRSSHELNSRLASGVEINPDDLEMFVYLTTLLLNNRNPRSVRQAAMNVLRAYHQPSNTILRSSTTADSSRPNIGAPHELPIGIKHTRAIVGNAILKSLLESWVYREEEREVLQLLKAYLDRFKEAVEYSERGHGQSFPMTTDSNASDYHIFGHLMRLAIPLGLCTVDQYNLALLLRCCKEMISIFEKHPSVLRLCGLDSSLTTAQLTATLQGLPDDGKGLGGRVAQAKRAKLVMRTMSCNSPIIDPLWDEALRRWKLLSTLVGHRPFEDAPGDIVLYDTPPTLGPISGEGVLENTNAWISISGLLTSTAALHDPNIARSLPLDHYIPADLLHDRFYAIPDRARNVDRYIQEMVDLLVADDLRMREGVKDALGTELHTSLFPILLKHLRSIVAHFFENERAKPQSPFSHFIEQAISMLRLFFERIVEPLSEQTSERVSALLIDFVRYTNRLGSLGSDYQPIATRIKYKMAQLCELIVNHKDRPPLINNPAVKNQMIDYFLAWATNVNMVSCISAEEASRQRANRDLSMACLKALAAYYDKLKLQAKHSLGRHPPKSHLVHVRLFSRHYDYLTFMLAEVTKLEAVAVRSRKGKMASGGTLGGNGSTPEQAAALQRELSSITREIVELTGFREQTMNCLVKLMAANMNPAFRYFVNMFHHPDTRIKQANIQILWEVIKEGGHLLPDLVKPVRASGLDKIVDMICRPDLTLALAMCKICGSADFEEMTEVILNIFDHRKGVIKFLKASIEREVAGTDHESTVFRGNSFTTRLLTIFARAQGYDYLRTTLSNLLVGLSNKPSEFSVDFDPHRASADDDEAARNLEQVTEAFLNVIAVSWKKLPSAIREICHHIATTVQEKYPESVFTSIGGFIFLRFINPAIVSPEVIDLDLPNDTREIRRSLVMITKVLQALSNNIRFSAREPAMKPLNPFMSKNVYPMTRFLKDISSIDEHAAAEETPELNDEMAPVPLDAADQYVLHRFLYDNMEKLGAELRSARPTEFKHWHDGTERLTPTLGQDVWNELHQALLDIGPPGAADPDLPMSHMDGPDYHSFLAKYELNRAPDPRIWQALFFEAPRSRLQTMPTFIFLTSRLKAEMCDLESFYLYILQAVEAIDGPFSLFLDCTGFSFANEISLPWFRQLVECSPAIPNMNLSQIWVYNANAIFRRYIRKLGATEKQERRWTNLVRAVSTLDELAVCLPNYEQVLPASSWNMFHDKRVVISHVTHLQQYQMQIPVVLHIGSKTLLIRSSKRLELLSDAKCTLNDVIRLKDIEEMQRLPPSNVHLDPGFIIKQYGSNVTLKFVSVNTDRIIETLANTQADLLSTPQNFDFRPRSPTPDTIYGSLLNGAIFNLCSSDSLIRMAALSFLQGLTRALRIDKIEDVIPFQGGYIPRLGLAFIADISDRLARAVPSASFSFLDEFFITLPTASSSEVAVYAHAVKSWLQNLSNCLVCPREEYDNARNRAKNILRRLIELTLCQQDLQGLLHGRIWPSLARQESLLPLIIEELAMSAITHGSNSARFTEVCEIAVSGNCINLQGKLLHRLRRAIGRTTAQPVALIADSPEWPEITALVRMEMSISFSAHLQAQLYLPDILHIVTMLVGTGLASQRSAIYSIVINTLTCLCSLEGPNHESSALYAIIKRLGLPSVQALFGLYPNDLALRYTEDDFGFREPISSIALESIVQLLIEAVKVASPAIDTVNRWRSRWASLVTSTCFQANPALQPRAFVVLGYLLTEEVDDDLLFQVLSALKPALGLPSGIDRALATSIISCGAKVLAGVATNSPYRSASFWTGVTLLQLEDPAIYAAALKLTRSAVHDFCQSEMLGNQSLSQFLLDSRDEGTVEVMLQIEEVCGLRFDNGEAGYVPDGAIYFGFALAGCMIKGLRHAQIAQDAEEFLELLLVQATKQRVGEGTGTRLSSEALPYFVVLLPIAVRSGKLIQLFAMAHVDRNGLDAAELASSYGFIINQLRMSDHETALLVVAIFTSMISSADDEGELVFLYNMLAELVHRDIVPHIMLLVQTELAPRIQEIMRTSENTQLLNACQTVMFPHHPRVKGSQFLARLTDGLESSDFISILEQLGFSGLILHNCFSDEMDDDGIGGGGGGGGGGMHDGSGLGGGGGGGGGIGAGGNHLGHSGNSNLAESLHHHHRHPSTSHNHHHHANGLSREYDLKIARLCVCLIIEALAV</sequence>
<evidence type="ECO:0000259" key="4">
    <source>
        <dbReference type="PROSITE" id="PS50018"/>
    </source>
</evidence>
<dbReference type="Gene3D" id="3.40.525.10">
    <property type="entry name" value="CRAL-TRIO lipid binding domain"/>
    <property type="match status" value="1"/>
</dbReference>
<dbReference type="InterPro" id="IPR001936">
    <property type="entry name" value="RasGAP_dom"/>
</dbReference>
<feature type="compositionally biased region" description="Polar residues" evidence="3">
    <location>
        <begin position="175"/>
        <end position="191"/>
    </location>
</feature>
<feature type="region of interest" description="Disordered" evidence="3">
    <location>
        <begin position="1"/>
        <end position="54"/>
    </location>
</feature>
<evidence type="ECO:0000313" key="5">
    <source>
        <dbReference type="EMBL" id="PLW30600.1"/>
    </source>
</evidence>
<evidence type="ECO:0000256" key="1">
    <source>
        <dbReference type="ARBA" id="ARBA00022468"/>
    </source>
</evidence>
<dbReference type="Gene3D" id="1.10.506.10">
    <property type="entry name" value="GTPase Activation - p120gap, domain 1"/>
    <property type="match status" value="2"/>
</dbReference>
<keyword evidence="2" id="KW-0597">Phosphoprotein</keyword>
<dbReference type="GO" id="GO:0005096">
    <property type="term" value="F:GTPase activator activity"/>
    <property type="evidence" value="ECO:0007669"/>
    <property type="project" value="UniProtKB-KW"/>
</dbReference>
<evidence type="ECO:0000256" key="3">
    <source>
        <dbReference type="SAM" id="MobiDB-lite"/>
    </source>
</evidence>
<feature type="compositionally biased region" description="Basic residues" evidence="3">
    <location>
        <begin position="22"/>
        <end position="31"/>
    </location>
</feature>
<accession>A0A2N5TYM5</accession>
<evidence type="ECO:0000313" key="6">
    <source>
        <dbReference type="Proteomes" id="UP000235392"/>
    </source>
</evidence>
<dbReference type="Proteomes" id="UP000235392">
    <property type="component" value="Unassembled WGS sequence"/>
</dbReference>
<feature type="compositionally biased region" description="Polar residues" evidence="3">
    <location>
        <begin position="42"/>
        <end position="54"/>
    </location>
</feature>
<feature type="region of interest" description="Disordered" evidence="3">
    <location>
        <begin position="2764"/>
        <end position="2826"/>
    </location>
</feature>
<gene>
    <name evidence="5" type="ORF">PCASD_20573</name>
</gene>
<dbReference type="InterPro" id="IPR039360">
    <property type="entry name" value="Ras_GTPase"/>
</dbReference>
<proteinExistence type="predicted"/>
<dbReference type="SUPFAM" id="SSF48350">
    <property type="entry name" value="GTPase activation domain, GAP"/>
    <property type="match status" value="1"/>
</dbReference>
<dbReference type="PANTHER" id="PTHR10194">
    <property type="entry name" value="RAS GTPASE-ACTIVATING PROTEINS"/>
    <property type="match status" value="1"/>
</dbReference>
<dbReference type="SMART" id="SM00323">
    <property type="entry name" value="RasGAP"/>
    <property type="match status" value="1"/>
</dbReference>
<protein>
    <recommendedName>
        <fullName evidence="4">Ras-GAP domain-containing protein</fullName>
    </recommendedName>
</protein>
<dbReference type="InterPro" id="IPR023152">
    <property type="entry name" value="RasGAP_CS"/>
</dbReference>
<feature type="compositionally biased region" description="Low complexity" evidence="3">
    <location>
        <begin position="11"/>
        <end position="21"/>
    </location>
</feature>
<evidence type="ECO:0000256" key="2">
    <source>
        <dbReference type="ARBA" id="ARBA00022553"/>
    </source>
</evidence>
<dbReference type="SUPFAM" id="SSF48371">
    <property type="entry name" value="ARM repeat"/>
    <property type="match status" value="1"/>
</dbReference>
<dbReference type="Pfam" id="PF00616">
    <property type="entry name" value="RasGAP"/>
    <property type="match status" value="1"/>
</dbReference>
<dbReference type="Gene3D" id="2.30.29.30">
    <property type="entry name" value="Pleckstrin-homology domain (PH domain)/Phosphotyrosine-binding domain (PTB)"/>
    <property type="match status" value="1"/>
</dbReference>
<dbReference type="EMBL" id="PGCI01000292">
    <property type="protein sequence ID" value="PLW30600.1"/>
    <property type="molecule type" value="Genomic_DNA"/>
</dbReference>
<comment type="caution">
    <text evidence="5">The sequence shown here is derived from an EMBL/GenBank/DDBJ whole genome shotgun (WGS) entry which is preliminary data.</text>
</comment>
<name>A0A2N5TYM5_9BASI</name>
<feature type="domain" description="Ras-GAP" evidence="4">
    <location>
        <begin position="1387"/>
        <end position="1578"/>
    </location>
</feature>
<feature type="compositionally biased region" description="Gly residues" evidence="3">
    <location>
        <begin position="2764"/>
        <end position="2796"/>
    </location>
</feature>